<gene>
    <name evidence="1" type="ORF">BYL167_LOCUS36307</name>
    <name evidence="2" type="ORF">GIL414_LOCUS44965</name>
    <name evidence="3" type="ORF">SMN809_LOCUS45702</name>
</gene>
<feature type="non-terminal residue" evidence="3">
    <location>
        <position position="1"/>
    </location>
</feature>
<reference evidence="3" key="1">
    <citation type="submission" date="2021-02" db="EMBL/GenBank/DDBJ databases">
        <authorList>
            <person name="Nowell W R."/>
        </authorList>
    </citation>
    <scope>NUCLEOTIDE SEQUENCE</scope>
</reference>
<protein>
    <submittedName>
        <fullName evidence="3">Uncharacterized protein</fullName>
    </submittedName>
</protein>
<proteinExistence type="predicted"/>
<evidence type="ECO:0000313" key="2">
    <source>
        <dbReference type="EMBL" id="CAF4746636.1"/>
    </source>
</evidence>
<dbReference type="AlphaFoldDB" id="A0A8S3AVT6"/>
<dbReference type="EMBL" id="CAJOBI010140403">
    <property type="protein sequence ID" value="CAF4765146.1"/>
    <property type="molecule type" value="Genomic_DNA"/>
</dbReference>
<name>A0A8S3AVT6_9BILA</name>
<sequence length="64" mass="7150">LLNVLNWSPLQSLTTSKSITTDGTIVKDDNELRSKNAYNTARVSIEIQQKMLSLKSMFIDPSGH</sequence>
<dbReference type="EMBL" id="CAJOBH010078885">
    <property type="protein sequence ID" value="CAF4507474.1"/>
    <property type="molecule type" value="Genomic_DNA"/>
</dbReference>
<dbReference type="Proteomes" id="UP000681720">
    <property type="component" value="Unassembled WGS sequence"/>
</dbReference>
<accession>A0A8S3AVT6</accession>
<dbReference type="Proteomes" id="UP000681967">
    <property type="component" value="Unassembled WGS sequence"/>
</dbReference>
<dbReference type="EMBL" id="CAJOBJ010137046">
    <property type="protein sequence ID" value="CAF4746636.1"/>
    <property type="molecule type" value="Genomic_DNA"/>
</dbReference>
<organism evidence="3 4">
    <name type="scientific">Rotaria magnacalcarata</name>
    <dbReference type="NCBI Taxonomy" id="392030"/>
    <lineage>
        <taxon>Eukaryota</taxon>
        <taxon>Metazoa</taxon>
        <taxon>Spiralia</taxon>
        <taxon>Gnathifera</taxon>
        <taxon>Rotifera</taxon>
        <taxon>Eurotatoria</taxon>
        <taxon>Bdelloidea</taxon>
        <taxon>Philodinida</taxon>
        <taxon>Philodinidae</taxon>
        <taxon>Rotaria</taxon>
    </lineage>
</organism>
<feature type="non-terminal residue" evidence="3">
    <location>
        <position position="64"/>
    </location>
</feature>
<evidence type="ECO:0000313" key="3">
    <source>
        <dbReference type="EMBL" id="CAF4765146.1"/>
    </source>
</evidence>
<dbReference type="Proteomes" id="UP000676336">
    <property type="component" value="Unassembled WGS sequence"/>
</dbReference>
<comment type="caution">
    <text evidence="3">The sequence shown here is derived from an EMBL/GenBank/DDBJ whole genome shotgun (WGS) entry which is preliminary data.</text>
</comment>
<evidence type="ECO:0000313" key="4">
    <source>
        <dbReference type="Proteomes" id="UP000676336"/>
    </source>
</evidence>
<evidence type="ECO:0000313" key="1">
    <source>
        <dbReference type="EMBL" id="CAF4507474.1"/>
    </source>
</evidence>